<dbReference type="AlphaFoldDB" id="I3C241"/>
<proteinExistence type="inferred from homology"/>
<evidence type="ECO:0000256" key="5">
    <source>
        <dbReference type="ARBA" id="ARBA00023237"/>
    </source>
</evidence>
<keyword evidence="5" id="KW-0998">Cell outer membrane</keyword>
<dbReference type="eggNOG" id="COG3637">
    <property type="taxonomic scope" value="Bacteria"/>
</dbReference>
<name>I3C241_9FLAO</name>
<gene>
    <name evidence="7" type="ORF">JoomaDRAFT_0645</name>
</gene>
<dbReference type="InterPro" id="IPR012944">
    <property type="entry name" value="SusD_RagB_dom"/>
</dbReference>
<comment type="similarity">
    <text evidence="2">Belongs to the SusD family.</text>
</comment>
<dbReference type="Proteomes" id="UP000004690">
    <property type="component" value="Unassembled WGS sequence"/>
</dbReference>
<comment type="subcellular location">
    <subcellularLocation>
        <location evidence="1">Cell outer membrane</location>
    </subcellularLocation>
</comment>
<dbReference type="EMBL" id="JH651379">
    <property type="protein sequence ID" value="EIJ37684.1"/>
    <property type="molecule type" value="Genomic_DNA"/>
</dbReference>
<organism evidence="7 8">
    <name type="scientific">Galbibacter orientalis DSM 19592</name>
    <dbReference type="NCBI Taxonomy" id="926559"/>
    <lineage>
        <taxon>Bacteria</taxon>
        <taxon>Pseudomonadati</taxon>
        <taxon>Bacteroidota</taxon>
        <taxon>Flavobacteriia</taxon>
        <taxon>Flavobacteriales</taxon>
        <taxon>Flavobacteriaceae</taxon>
        <taxon>Galbibacter</taxon>
    </lineage>
</organism>
<dbReference type="Gene3D" id="1.25.40.390">
    <property type="match status" value="1"/>
</dbReference>
<evidence type="ECO:0000256" key="3">
    <source>
        <dbReference type="ARBA" id="ARBA00022729"/>
    </source>
</evidence>
<accession>I3C241</accession>
<reference evidence="7 8" key="1">
    <citation type="submission" date="2012-02" db="EMBL/GenBank/DDBJ databases">
        <title>Improved High-Quality Draft genome of Joostella marina DSM 19592.</title>
        <authorList>
            <consortium name="US DOE Joint Genome Institute (JGI-PGF)"/>
            <person name="Lucas S."/>
            <person name="Copeland A."/>
            <person name="Lapidus A."/>
            <person name="Bruce D."/>
            <person name="Goodwin L."/>
            <person name="Pitluck S."/>
            <person name="Peters L."/>
            <person name="Chertkov O."/>
            <person name="Ovchinnikova G."/>
            <person name="Kyrpides N."/>
            <person name="Mavromatis K."/>
            <person name="Detter J.C."/>
            <person name="Han C."/>
            <person name="Land M."/>
            <person name="Hauser L."/>
            <person name="Markowitz V."/>
            <person name="Cheng J.-F."/>
            <person name="Hugenholtz P."/>
            <person name="Woyke T."/>
            <person name="Wu D."/>
            <person name="Tindall B."/>
            <person name="Brambilla E."/>
            <person name="Klenk H.-P."/>
            <person name="Eisen J.A."/>
        </authorList>
    </citation>
    <scope>NUCLEOTIDE SEQUENCE [LARGE SCALE GENOMIC DNA]</scope>
    <source>
        <strain evidence="7 8">DSM 19592</strain>
    </source>
</reference>
<sequence length="511" mass="57105">MKKIYWTLILIISLFVGCTDLDEELNDTVEGSVAKESVDTKSLLIAAYQALRIFDTQDNIFALQEHTSDEMAGPTRGPDWDDAGIWRVLHTHDWTSSHTYINSAYNGLLSGIFRATQVLEFAPTPSQAAEARFLRAFFSFHMVDNFGLVLGREPGEDLTQPPSIYLNRPEGIEFVISELEEIINDLPASGGASIATQNAAHTLLAKAYLNRAVFLATDENTNGASAGPFTFSAADMNKVIEHCDAVMGSNMYTLEDKYFDNFSPTNTDDSSENIFVSNNVQGSNTANTHSRWHMTLHYNNQPDGWNGFVTLSDIYDLYEEDDMRRSYTPDYFEGNTGMNAGYLVGQQYAADGTPLQDRQGGPLVFTPEFSLTSSNELNGIRVIKYPPDFVTNNTPGNDYVFFRLADVMLMKAEAILRGGNATNGDTPIGLVNDIRIKRNASELNTIDLTSLLEERAREFYWEGWRRNDQIRFGTFLDSFQEKPVSTETYLLFPIPPSALSTNPNLIQNPGY</sequence>
<keyword evidence="4" id="KW-0472">Membrane</keyword>
<dbReference type="SUPFAM" id="SSF48452">
    <property type="entry name" value="TPR-like"/>
    <property type="match status" value="1"/>
</dbReference>
<dbReference type="HOGENOM" id="CLU_015553_1_2_10"/>
<dbReference type="PROSITE" id="PS51257">
    <property type="entry name" value="PROKAR_LIPOPROTEIN"/>
    <property type="match status" value="1"/>
</dbReference>
<dbReference type="InterPro" id="IPR011990">
    <property type="entry name" value="TPR-like_helical_dom_sf"/>
</dbReference>
<dbReference type="GO" id="GO:0009279">
    <property type="term" value="C:cell outer membrane"/>
    <property type="evidence" value="ECO:0007669"/>
    <property type="project" value="UniProtKB-SubCell"/>
</dbReference>
<dbReference type="Pfam" id="PF07980">
    <property type="entry name" value="SusD_RagB"/>
    <property type="match status" value="1"/>
</dbReference>
<keyword evidence="8" id="KW-1185">Reference proteome</keyword>
<keyword evidence="3" id="KW-0732">Signal</keyword>
<evidence type="ECO:0000259" key="6">
    <source>
        <dbReference type="Pfam" id="PF07980"/>
    </source>
</evidence>
<evidence type="ECO:0000256" key="4">
    <source>
        <dbReference type="ARBA" id="ARBA00023136"/>
    </source>
</evidence>
<feature type="domain" description="RagB/SusD" evidence="6">
    <location>
        <begin position="384"/>
        <end position="511"/>
    </location>
</feature>
<evidence type="ECO:0000256" key="2">
    <source>
        <dbReference type="ARBA" id="ARBA00006275"/>
    </source>
</evidence>
<dbReference type="STRING" id="926559.JoomaDRAFT_0645"/>
<dbReference type="RefSeq" id="WP_008610707.1">
    <property type="nucleotide sequence ID" value="NZ_JH651379.1"/>
</dbReference>
<evidence type="ECO:0000256" key="1">
    <source>
        <dbReference type="ARBA" id="ARBA00004442"/>
    </source>
</evidence>
<evidence type="ECO:0000313" key="8">
    <source>
        <dbReference type="Proteomes" id="UP000004690"/>
    </source>
</evidence>
<protein>
    <submittedName>
        <fullName evidence="7">RagB/SusD family protein</fullName>
    </submittedName>
</protein>
<evidence type="ECO:0000313" key="7">
    <source>
        <dbReference type="EMBL" id="EIJ37684.1"/>
    </source>
</evidence>